<dbReference type="AlphaFoldDB" id="I5BW91"/>
<name>I5BW91_9HYPH</name>
<feature type="transmembrane region" description="Helical" evidence="1">
    <location>
        <begin position="30"/>
        <end position="48"/>
    </location>
</feature>
<keyword evidence="1" id="KW-0472">Membrane</keyword>
<proteinExistence type="predicted"/>
<feature type="non-terminal residue" evidence="2">
    <location>
        <position position="1"/>
    </location>
</feature>
<evidence type="ECO:0000256" key="1">
    <source>
        <dbReference type="SAM" id="Phobius"/>
    </source>
</evidence>
<keyword evidence="1" id="KW-1133">Transmembrane helix</keyword>
<gene>
    <name evidence="2" type="ORF">A33O_13875</name>
</gene>
<organism evidence="2 3">
    <name type="scientific">Nitratireductor aquibiodomus RA22</name>
    <dbReference type="NCBI Taxonomy" id="1189611"/>
    <lineage>
        <taxon>Bacteria</taxon>
        <taxon>Pseudomonadati</taxon>
        <taxon>Pseudomonadota</taxon>
        <taxon>Alphaproteobacteria</taxon>
        <taxon>Hyphomicrobiales</taxon>
        <taxon>Phyllobacteriaceae</taxon>
        <taxon>Nitratireductor</taxon>
    </lineage>
</organism>
<accession>I5BW91</accession>
<protein>
    <submittedName>
        <fullName evidence="2">Uncharacterized protein</fullName>
    </submittedName>
</protein>
<dbReference type="Proteomes" id="UP000004622">
    <property type="component" value="Unassembled WGS sequence"/>
</dbReference>
<sequence>PLGGRDRSFLRLQPWHVSALAAAVVMQEHSMLFGILAGLGAGLAIGWING</sequence>
<keyword evidence="1" id="KW-0812">Transmembrane</keyword>
<evidence type="ECO:0000313" key="3">
    <source>
        <dbReference type="Proteomes" id="UP000004622"/>
    </source>
</evidence>
<evidence type="ECO:0000313" key="2">
    <source>
        <dbReference type="EMBL" id="EIM73843.1"/>
    </source>
</evidence>
<reference evidence="2 3" key="1">
    <citation type="journal article" date="2012" name="J. Bacteriol.">
        <title>Genome Sequence of Nitratireductor aquibiodomus Strain RA22.</title>
        <authorList>
            <person name="Singh A."/>
            <person name="Jangir P.K."/>
            <person name="Kumari C."/>
            <person name="Sharma R."/>
        </authorList>
    </citation>
    <scope>NUCLEOTIDE SEQUENCE [LARGE SCALE GENOMIC DNA]</scope>
    <source>
        <strain evidence="2 3">RA22</strain>
    </source>
</reference>
<dbReference type="EMBL" id="AJXZ01000034">
    <property type="protein sequence ID" value="EIM73843.1"/>
    <property type="molecule type" value="Genomic_DNA"/>
</dbReference>
<comment type="caution">
    <text evidence="2">The sequence shown here is derived from an EMBL/GenBank/DDBJ whole genome shotgun (WGS) entry which is preliminary data.</text>
</comment>